<gene>
    <name evidence="7" type="ORF">DF3PB_1190002</name>
    <name evidence="8" type="ORF">DF3PB_4380004</name>
</gene>
<dbReference type="EMBL" id="UIDG01000377">
    <property type="protein sequence ID" value="SUS07441.1"/>
    <property type="molecule type" value="Genomic_DNA"/>
</dbReference>
<evidence type="ECO:0000256" key="5">
    <source>
        <dbReference type="SAM" id="Phobius"/>
    </source>
</evidence>
<reference evidence="8" key="1">
    <citation type="submission" date="2018-07" db="EMBL/GenBank/DDBJ databases">
        <authorList>
            <person name="Quirk P.G."/>
            <person name="Krulwich T.A."/>
        </authorList>
    </citation>
    <scope>NUCLEOTIDE SEQUENCE</scope>
</reference>
<dbReference type="SUPFAM" id="SSF103481">
    <property type="entry name" value="Multidrug resistance efflux transporter EmrE"/>
    <property type="match status" value="2"/>
</dbReference>
<proteinExistence type="predicted"/>
<feature type="transmembrane region" description="Helical" evidence="5">
    <location>
        <begin position="225"/>
        <end position="244"/>
    </location>
</feature>
<accession>A0A380TIA9</accession>
<evidence type="ECO:0000256" key="2">
    <source>
        <dbReference type="ARBA" id="ARBA00022692"/>
    </source>
</evidence>
<dbReference type="InterPro" id="IPR037185">
    <property type="entry name" value="EmrE-like"/>
</dbReference>
<dbReference type="AlphaFoldDB" id="A0A380TIA9"/>
<feature type="transmembrane region" description="Helical" evidence="5">
    <location>
        <begin position="129"/>
        <end position="148"/>
    </location>
</feature>
<feature type="transmembrane region" description="Helical" evidence="5">
    <location>
        <begin position="20"/>
        <end position="39"/>
    </location>
</feature>
<dbReference type="GO" id="GO:0016020">
    <property type="term" value="C:membrane"/>
    <property type="evidence" value="ECO:0007669"/>
    <property type="project" value="UniProtKB-SubCell"/>
</dbReference>
<evidence type="ECO:0000256" key="4">
    <source>
        <dbReference type="ARBA" id="ARBA00023136"/>
    </source>
</evidence>
<evidence type="ECO:0000256" key="1">
    <source>
        <dbReference type="ARBA" id="ARBA00004141"/>
    </source>
</evidence>
<feature type="transmembrane region" description="Helical" evidence="5">
    <location>
        <begin position="76"/>
        <end position="97"/>
    </location>
</feature>
<sequence length="280" mass="29753">MVVLWAFNFIAGKIGVQQFPPLFLISLRFGLVALLLAPYLRQPLGRRTRRVMVLSVVFGCCHFGLLFFGMSGVDAGPAAIAAQLTVPFSALLAFFVYRERLRRWQILGMVVAFSGVYLLAGASGSPLSVPHLLAVVGGALAWSVSNLLIKGLGQMNAFQLNAWVAALAAPQLLGWSLLLERGQGKALVGASWLGWAAIAYMAVGASITAYGLWYHLVEKYEVNQVVPLTLLAPVLAVLLAALLLGEALSLPILIGGALTITGVAMIQFLGARRTGPRGNG</sequence>
<evidence type="ECO:0000313" key="7">
    <source>
        <dbReference type="EMBL" id="SUS04123.1"/>
    </source>
</evidence>
<evidence type="ECO:0000313" key="8">
    <source>
        <dbReference type="EMBL" id="SUS07441.1"/>
    </source>
</evidence>
<feature type="transmembrane region" description="Helical" evidence="5">
    <location>
        <begin position="51"/>
        <end position="70"/>
    </location>
</feature>
<name>A0A380TIA9_9ZZZZ</name>
<feature type="transmembrane region" description="Helical" evidence="5">
    <location>
        <begin position="104"/>
        <end position="123"/>
    </location>
</feature>
<dbReference type="EMBL" id="UIDG01000023">
    <property type="protein sequence ID" value="SUS04123.1"/>
    <property type="molecule type" value="Genomic_DNA"/>
</dbReference>
<evidence type="ECO:0000256" key="3">
    <source>
        <dbReference type="ARBA" id="ARBA00022989"/>
    </source>
</evidence>
<keyword evidence="2 5" id="KW-0812">Transmembrane</keyword>
<comment type="subcellular location">
    <subcellularLocation>
        <location evidence="1">Membrane</location>
        <topology evidence="1">Multi-pass membrane protein</topology>
    </subcellularLocation>
</comment>
<keyword evidence="3 5" id="KW-1133">Transmembrane helix</keyword>
<feature type="domain" description="EamA" evidence="6">
    <location>
        <begin position="132"/>
        <end position="266"/>
    </location>
</feature>
<dbReference type="InterPro" id="IPR050638">
    <property type="entry name" value="AA-Vitamin_Transporters"/>
</dbReference>
<feature type="transmembrane region" description="Helical" evidence="5">
    <location>
        <begin position="190"/>
        <end position="213"/>
    </location>
</feature>
<feature type="domain" description="EamA" evidence="6">
    <location>
        <begin position="2"/>
        <end position="119"/>
    </location>
</feature>
<dbReference type="PANTHER" id="PTHR32322">
    <property type="entry name" value="INNER MEMBRANE TRANSPORTER"/>
    <property type="match status" value="1"/>
</dbReference>
<keyword evidence="4 5" id="KW-0472">Membrane</keyword>
<organism evidence="8">
    <name type="scientific">metagenome</name>
    <dbReference type="NCBI Taxonomy" id="256318"/>
    <lineage>
        <taxon>unclassified sequences</taxon>
        <taxon>metagenomes</taxon>
    </lineage>
</organism>
<dbReference type="Pfam" id="PF00892">
    <property type="entry name" value="EamA"/>
    <property type="match status" value="2"/>
</dbReference>
<feature type="transmembrane region" description="Helical" evidence="5">
    <location>
        <begin position="250"/>
        <end position="271"/>
    </location>
</feature>
<feature type="transmembrane region" description="Helical" evidence="5">
    <location>
        <begin position="160"/>
        <end position="178"/>
    </location>
</feature>
<dbReference type="Gene3D" id="1.10.3730.20">
    <property type="match status" value="2"/>
</dbReference>
<protein>
    <submittedName>
        <fullName evidence="8">Permease of the drug/metabolite transporter superfamily</fullName>
    </submittedName>
</protein>
<dbReference type="InterPro" id="IPR000620">
    <property type="entry name" value="EamA_dom"/>
</dbReference>
<evidence type="ECO:0000259" key="6">
    <source>
        <dbReference type="Pfam" id="PF00892"/>
    </source>
</evidence>
<dbReference type="PANTHER" id="PTHR32322:SF9">
    <property type="entry name" value="AMINO-ACID METABOLITE EFFLUX PUMP-RELATED"/>
    <property type="match status" value="1"/>
</dbReference>